<keyword evidence="9" id="KW-1185">Reference proteome</keyword>
<accession>A0A3M7PKX8</accession>
<keyword evidence="1" id="KW-0479">Metal-binding</keyword>
<evidence type="ECO:0000256" key="6">
    <source>
        <dbReference type="SAM" id="MobiDB-lite"/>
    </source>
</evidence>
<gene>
    <name evidence="8" type="ORF">BpHYR1_024829</name>
</gene>
<dbReference type="GO" id="GO:0016874">
    <property type="term" value="F:ligase activity"/>
    <property type="evidence" value="ECO:0007669"/>
    <property type="project" value="UniProtKB-KW"/>
</dbReference>
<keyword evidence="2" id="KW-0863">Zinc-finger</keyword>
<evidence type="ECO:0000259" key="7">
    <source>
        <dbReference type="Pfam" id="PF18408"/>
    </source>
</evidence>
<dbReference type="STRING" id="10195.A0A3M7PKX8"/>
<dbReference type="Gene3D" id="3.30.40.10">
    <property type="entry name" value="Zinc/RING finger domain, C3HC4 (zinc finger)"/>
    <property type="match status" value="1"/>
</dbReference>
<dbReference type="PANTHER" id="PTHR13480">
    <property type="entry name" value="E3 UBIQUITIN-PROTEIN LIGASE HAKAI-RELATED"/>
    <property type="match status" value="1"/>
</dbReference>
<dbReference type="GO" id="GO:0008270">
    <property type="term" value="F:zinc ion binding"/>
    <property type="evidence" value="ECO:0007669"/>
    <property type="project" value="UniProtKB-KW"/>
</dbReference>
<feature type="region of interest" description="Disordered" evidence="6">
    <location>
        <begin position="34"/>
        <end position="55"/>
    </location>
</feature>
<dbReference type="AlphaFoldDB" id="A0A3M7PKX8"/>
<dbReference type="GO" id="GO:0016567">
    <property type="term" value="P:protein ubiquitination"/>
    <property type="evidence" value="ECO:0007669"/>
    <property type="project" value="InterPro"/>
</dbReference>
<evidence type="ECO:0000256" key="3">
    <source>
        <dbReference type="ARBA" id="ARBA00022833"/>
    </source>
</evidence>
<dbReference type="PROSITE" id="PS00518">
    <property type="entry name" value="ZF_RING_1"/>
    <property type="match status" value="1"/>
</dbReference>
<evidence type="ECO:0000256" key="4">
    <source>
        <dbReference type="ARBA" id="ARBA00038499"/>
    </source>
</evidence>
<evidence type="ECO:0000256" key="2">
    <source>
        <dbReference type="ARBA" id="ARBA00022771"/>
    </source>
</evidence>
<evidence type="ECO:0000313" key="9">
    <source>
        <dbReference type="Proteomes" id="UP000276133"/>
    </source>
</evidence>
<dbReference type="OrthoDB" id="547746at2759"/>
<dbReference type="InterPro" id="IPR041042">
    <property type="entry name" value="Znf_Hakai"/>
</dbReference>
<dbReference type="PANTHER" id="PTHR13480:SF0">
    <property type="entry name" value="E3 UBIQUITIN-PROTEIN LIGASE HAKAI"/>
    <property type="match status" value="1"/>
</dbReference>
<dbReference type="Gene3D" id="6.10.140.2210">
    <property type="match status" value="1"/>
</dbReference>
<keyword evidence="3" id="KW-0862">Zinc</keyword>
<sequence length="196" mass="22504">MDLSDLDTREERADLRQSVKKHIQLKIKASSNLIFPSNSSNTQPPSSTTSTHIESEDKNFSSINFVSNLNWSYNINKMGQKILSQKMNVCISCGLPILVFGRLLPCKHVVCFDCATKFSPKICLRESCHENVDRIEKVNAGRIFICTYEQDFDQIGNQADDQMKLYEKSRCGRSYMSQRDLDAHINHRHLPNIKME</sequence>
<dbReference type="EMBL" id="REGN01010255">
    <property type="protein sequence ID" value="RMZ99360.1"/>
    <property type="molecule type" value="Genomic_DNA"/>
</dbReference>
<evidence type="ECO:0000313" key="8">
    <source>
        <dbReference type="EMBL" id="RMZ99360.1"/>
    </source>
</evidence>
<dbReference type="GO" id="GO:0061630">
    <property type="term" value="F:ubiquitin protein ligase activity"/>
    <property type="evidence" value="ECO:0007669"/>
    <property type="project" value="InterPro"/>
</dbReference>
<evidence type="ECO:0000256" key="1">
    <source>
        <dbReference type="ARBA" id="ARBA00022723"/>
    </source>
</evidence>
<dbReference type="GO" id="GO:0030155">
    <property type="term" value="P:regulation of cell adhesion"/>
    <property type="evidence" value="ECO:0007669"/>
    <property type="project" value="TreeGrafter"/>
</dbReference>
<feature type="compositionally biased region" description="Low complexity" evidence="6">
    <location>
        <begin position="36"/>
        <end position="51"/>
    </location>
</feature>
<evidence type="ECO:0000256" key="5">
    <source>
        <dbReference type="ARBA" id="ARBA00041081"/>
    </source>
</evidence>
<dbReference type="Pfam" id="PF18408">
    <property type="entry name" value="zf_Hakai"/>
    <property type="match status" value="1"/>
</dbReference>
<dbReference type="InterPro" id="IPR017907">
    <property type="entry name" value="Znf_RING_CS"/>
</dbReference>
<comment type="similarity">
    <text evidence="4">Belongs to the Hakai family.</text>
</comment>
<keyword evidence="8" id="KW-0436">Ligase</keyword>
<reference evidence="8 9" key="1">
    <citation type="journal article" date="2018" name="Sci. Rep.">
        <title>Genomic signatures of local adaptation to the degree of environmental predictability in rotifers.</title>
        <authorList>
            <person name="Franch-Gras L."/>
            <person name="Hahn C."/>
            <person name="Garcia-Roger E.M."/>
            <person name="Carmona M.J."/>
            <person name="Serra M."/>
            <person name="Gomez A."/>
        </authorList>
    </citation>
    <scope>NUCLEOTIDE SEQUENCE [LARGE SCALE GENOMIC DNA]</scope>
    <source>
        <strain evidence="8">HYR1</strain>
    </source>
</reference>
<protein>
    <recommendedName>
        <fullName evidence="5">E3 ubiquitin-protein ligase Hakai</fullName>
    </recommendedName>
</protein>
<dbReference type="InterPro" id="IPR040383">
    <property type="entry name" value="HAKAI/CBLL2"/>
</dbReference>
<dbReference type="Proteomes" id="UP000276133">
    <property type="component" value="Unassembled WGS sequence"/>
</dbReference>
<name>A0A3M7PKX8_BRAPC</name>
<proteinExistence type="inferred from homology"/>
<comment type="caution">
    <text evidence="8">The sequence shown here is derived from an EMBL/GenBank/DDBJ whole genome shotgun (WGS) entry which is preliminary data.</text>
</comment>
<organism evidence="8 9">
    <name type="scientific">Brachionus plicatilis</name>
    <name type="common">Marine rotifer</name>
    <name type="synonym">Brachionus muelleri</name>
    <dbReference type="NCBI Taxonomy" id="10195"/>
    <lineage>
        <taxon>Eukaryota</taxon>
        <taxon>Metazoa</taxon>
        <taxon>Spiralia</taxon>
        <taxon>Gnathifera</taxon>
        <taxon>Rotifera</taxon>
        <taxon>Eurotatoria</taxon>
        <taxon>Monogononta</taxon>
        <taxon>Pseudotrocha</taxon>
        <taxon>Ploima</taxon>
        <taxon>Brachionidae</taxon>
        <taxon>Brachionus</taxon>
    </lineage>
</organism>
<dbReference type="InterPro" id="IPR013083">
    <property type="entry name" value="Znf_RING/FYVE/PHD"/>
</dbReference>
<feature type="domain" description="Hakai C2H2 zinc finger" evidence="7">
    <location>
        <begin position="141"/>
        <end position="190"/>
    </location>
</feature>